<feature type="transmembrane region" description="Helical" evidence="1">
    <location>
        <begin position="99"/>
        <end position="124"/>
    </location>
</feature>
<accession>A0A0A2DM26</accession>
<keyword evidence="1" id="KW-0472">Membrane</keyword>
<dbReference type="RefSeq" id="WP_035113715.1">
    <property type="nucleotide sequence ID" value="NZ_CP047046.1"/>
</dbReference>
<keyword evidence="3" id="KW-1185">Reference proteome</keyword>
<reference evidence="2 3" key="1">
    <citation type="submission" date="2014-10" db="EMBL/GenBank/DDBJ databases">
        <title>Whole Genome sequence of Corynebacterium auriscanis strain CIP 106629.</title>
        <authorList>
            <person name="Hassan S.S."/>
            <person name="Jamal S.B."/>
            <person name="Tiwari S."/>
            <person name="Oliveira L.D.C."/>
            <person name="Souza F."/>
            <person name="Mariano D.C."/>
            <person name="Almeida S."/>
            <person name="Dorella F."/>
            <person name="Pereira F."/>
            <person name="Carvalho A."/>
            <person name="Leal C.A."/>
            <person name="Soares S.D.C."/>
            <person name="Figueiredo H.C."/>
            <person name="Silva A."/>
            <person name="Azevedo V.A."/>
        </authorList>
    </citation>
    <scope>NUCLEOTIDE SEQUENCE [LARGE SCALE GENOMIC DNA]</scope>
    <source>
        <strain evidence="2 3">CIP 106629</strain>
    </source>
</reference>
<evidence type="ECO:0000313" key="3">
    <source>
        <dbReference type="Proteomes" id="UP000030145"/>
    </source>
</evidence>
<dbReference type="Proteomes" id="UP000030145">
    <property type="component" value="Unassembled WGS sequence"/>
</dbReference>
<evidence type="ECO:0000313" key="2">
    <source>
        <dbReference type="EMBL" id="KGM18934.1"/>
    </source>
</evidence>
<dbReference type="GeneID" id="300553540"/>
<protein>
    <recommendedName>
        <fullName evidence="4">DUF4345 domain-containing protein</fullName>
    </recommendedName>
</protein>
<dbReference type="AlphaFoldDB" id="A0A0A2DM26"/>
<gene>
    <name evidence="2" type="ORF">MA47_04930</name>
</gene>
<keyword evidence="1" id="KW-0812">Transmembrane</keyword>
<keyword evidence="1" id="KW-1133">Transmembrane helix</keyword>
<organism evidence="2 3">
    <name type="scientific">Corynebacterium auriscanis</name>
    <dbReference type="NCBI Taxonomy" id="99807"/>
    <lineage>
        <taxon>Bacteria</taxon>
        <taxon>Bacillati</taxon>
        <taxon>Actinomycetota</taxon>
        <taxon>Actinomycetes</taxon>
        <taxon>Mycobacteriales</taxon>
        <taxon>Corynebacteriaceae</taxon>
        <taxon>Corynebacterium</taxon>
    </lineage>
</organism>
<evidence type="ECO:0008006" key="4">
    <source>
        <dbReference type="Google" id="ProtNLM"/>
    </source>
</evidence>
<feature type="transmembrane region" description="Helical" evidence="1">
    <location>
        <begin position="48"/>
        <end position="68"/>
    </location>
</feature>
<feature type="transmembrane region" description="Helical" evidence="1">
    <location>
        <begin position="75"/>
        <end position="93"/>
    </location>
</feature>
<feature type="transmembrane region" description="Helical" evidence="1">
    <location>
        <begin position="7"/>
        <end position="28"/>
    </location>
</feature>
<name>A0A0A2DM26_9CORY</name>
<evidence type="ECO:0000256" key="1">
    <source>
        <dbReference type="SAM" id="Phobius"/>
    </source>
</evidence>
<dbReference type="EMBL" id="JRVJ01000004">
    <property type="protein sequence ID" value="KGM18934.1"/>
    <property type="molecule type" value="Genomic_DNA"/>
</dbReference>
<sequence>MIKRILFLPIIELILISLSLFGLSRWIIKTFYDPSYGTESQFFDSFNQSLVIISAISALLGIFLAVIVPNKIATGWAIIAAGAVAVVLVKSMADNSPNIGGGLIFLVGEVLLLAGFSMVVRFYLISLLR</sequence>
<comment type="caution">
    <text evidence="2">The sequence shown here is derived from an EMBL/GenBank/DDBJ whole genome shotgun (WGS) entry which is preliminary data.</text>
</comment>
<proteinExistence type="predicted"/>